<proteinExistence type="predicted"/>
<protein>
    <submittedName>
        <fullName evidence="1">Uncharacterized protein</fullName>
    </submittedName>
</protein>
<accession>A0A521BQ54</accession>
<evidence type="ECO:0000313" key="2">
    <source>
        <dbReference type="Proteomes" id="UP000315636"/>
    </source>
</evidence>
<reference evidence="1 2" key="1">
    <citation type="submission" date="2017-05" db="EMBL/GenBank/DDBJ databases">
        <authorList>
            <person name="Varghese N."/>
            <person name="Submissions S."/>
        </authorList>
    </citation>
    <scope>NUCLEOTIDE SEQUENCE [LARGE SCALE GENOMIC DNA]</scope>
    <source>
        <strain evidence="1 2">DSM 45474</strain>
    </source>
</reference>
<dbReference type="AlphaFoldDB" id="A0A521BQ54"/>
<gene>
    <name evidence="1" type="ORF">SAMN06264849_102301</name>
</gene>
<evidence type="ECO:0000313" key="1">
    <source>
        <dbReference type="EMBL" id="SMO49294.1"/>
    </source>
</evidence>
<dbReference type="EMBL" id="FXTI01000002">
    <property type="protein sequence ID" value="SMO49294.1"/>
    <property type="molecule type" value="Genomic_DNA"/>
</dbReference>
<dbReference type="RefSeq" id="WP_185956032.1">
    <property type="nucleotide sequence ID" value="NZ_FXTI01000002.1"/>
</dbReference>
<dbReference type="Proteomes" id="UP000315636">
    <property type="component" value="Unassembled WGS sequence"/>
</dbReference>
<name>A0A521BQ54_9BACL</name>
<keyword evidence="2" id="KW-1185">Reference proteome</keyword>
<organism evidence="1 2">
    <name type="scientific">Melghirimyces algeriensis</name>
    <dbReference type="NCBI Taxonomy" id="910412"/>
    <lineage>
        <taxon>Bacteria</taxon>
        <taxon>Bacillati</taxon>
        <taxon>Bacillota</taxon>
        <taxon>Bacilli</taxon>
        <taxon>Bacillales</taxon>
        <taxon>Thermoactinomycetaceae</taxon>
        <taxon>Melghirimyces</taxon>
    </lineage>
</organism>
<sequence>MIKESKSYKLVNLQNRQDVMEEIAKTERDLKRMLGGQVALIAYVKEDDQKQRR</sequence>